<name>A0A0A9BXU8_ARUDO</name>
<reference evidence="1" key="1">
    <citation type="submission" date="2014-09" db="EMBL/GenBank/DDBJ databases">
        <authorList>
            <person name="Magalhaes I.L.F."/>
            <person name="Oliveira U."/>
            <person name="Santos F.R."/>
            <person name="Vidigal T.H.D.A."/>
            <person name="Brescovit A.D."/>
            <person name="Santos A.J."/>
        </authorList>
    </citation>
    <scope>NUCLEOTIDE SEQUENCE</scope>
    <source>
        <tissue evidence="1">Shoot tissue taken approximately 20 cm above the soil surface</tissue>
    </source>
</reference>
<dbReference type="EMBL" id="GBRH01229011">
    <property type="protein sequence ID" value="JAD68884.1"/>
    <property type="molecule type" value="Transcribed_RNA"/>
</dbReference>
<evidence type="ECO:0000313" key="1">
    <source>
        <dbReference type="EMBL" id="JAD68884.1"/>
    </source>
</evidence>
<accession>A0A0A9BXU8</accession>
<reference evidence="1" key="2">
    <citation type="journal article" date="2015" name="Data Brief">
        <title>Shoot transcriptome of the giant reed, Arundo donax.</title>
        <authorList>
            <person name="Barrero R.A."/>
            <person name="Guerrero F.D."/>
            <person name="Moolhuijzen P."/>
            <person name="Goolsby J.A."/>
            <person name="Tidwell J."/>
            <person name="Bellgard S.E."/>
            <person name="Bellgard M.I."/>
        </authorList>
    </citation>
    <scope>NUCLEOTIDE SEQUENCE</scope>
    <source>
        <tissue evidence="1">Shoot tissue taken approximately 20 cm above the soil surface</tissue>
    </source>
</reference>
<dbReference type="AlphaFoldDB" id="A0A0A9BXU8"/>
<proteinExistence type="predicted"/>
<sequence length="52" mass="5591">MPICVDRIRRCCSTSDARLFLIGVIKPVPALQGTMTLLATAPYHLLTFAGAS</sequence>
<organism evidence="1">
    <name type="scientific">Arundo donax</name>
    <name type="common">Giant reed</name>
    <name type="synonym">Donax arundinaceus</name>
    <dbReference type="NCBI Taxonomy" id="35708"/>
    <lineage>
        <taxon>Eukaryota</taxon>
        <taxon>Viridiplantae</taxon>
        <taxon>Streptophyta</taxon>
        <taxon>Embryophyta</taxon>
        <taxon>Tracheophyta</taxon>
        <taxon>Spermatophyta</taxon>
        <taxon>Magnoliopsida</taxon>
        <taxon>Liliopsida</taxon>
        <taxon>Poales</taxon>
        <taxon>Poaceae</taxon>
        <taxon>PACMAD clade</taxon>
        <taxon>Arundinoideae</taxon>
        <taxon>Arundineae</taxon>
        <taxon>Arundo</taxon>
    </lineage>
</organism>
<protein>
    <submittedName>
        <fullName evidence="1">Uncharacterized protein</fullName>
    </submittedName>
</protein>